<name>A0A8H3EUI0_9LECA</name>
<keyword evidence="2" id="KW-0732">Signal</keyword>
<keyword evidence="1" id="KW-1133">Transmembrane helix</keyword>
<comment type="caution">
    <text evidence="3">The sequence shown here is derived from an EMBL/GenBank/DDBJ whole genome shotgun (WGS) entry which is preliminary data.</text>
</comment>
<protein>
    <submittedName>
        <fullName evidence="3">Uncharacterized protein</fullName>
    </submittedName>
</protein>
<gene>
    <name evidence="3" type="ORF">HETSPECPRED_000979</name>
</gene>
<dbReference type="AlphaFoldDB" id="A0A8H3EUI0"/>
<organism evidence="3 4">
    <name type="scientific">Heterodermia speciosa</name>
    <dbReference type="NCBI Taxonomy" id="116794"/>
    <lineage>
        <taxon>Eukaryota</taxon>
        <taxon>Fungi</taxon>
        <taxon>Dikarya</taxon>
        <taxon>Ascomycota</taxon>
        <taxon>Pezizomycotina</taxon>
        <taxon>Lecanoromycetes</taxon>
        <taxon>OSLEUM clade</taxon>
        <taxon>Lecanoromycetidae</taxon>
        <taxon>Caliciales</taxon>
        <taxon>Physciaceae</taxon>
        <taxon>Heterodermia</taxon>
    </lineage>
</organism>
<feature type="transmembrane region" description="Helical" evidence="1">
    <location>
        <begin position="549"/>
        <end position="569"/>
    </location>
</feature>
<keyword evidence="4" id="KW-1185">Reference proteome</keyword>
<evidence type="ECO:0000313" key="4">
    <source>
        <dbReference type="Proteomes" id="UP000664521"/>
    </source>
</evidence>
<sequence length="581" mass="64538">MRRHSPTNWVLLIILVQYLAGPAAAWPASSFGNNTSVSASSDGQLYCEKTTWYDICWFFFTNYLLHALSVRSLPGENVYASTTFKLCCLLVPYTGVRRAMSLISRASSLTKDDLQAAARAGALCMVIRKPDWRPQNGQIVHGCQVKESAEEQAPERALASLDEKDKEIDVSASEMSGCRASAGGAIASRNELSLNIRDPYEPPKPSSFLDKISRVLVLTDRFNNDMPSSSPVDLENIKVHGLCKLVPGYGLSYISPNVKVYARHYAQLGNQDVKPTRIASTHDIPRILFSLIQTVSGGYSLYKARGSQIDRYGFAAFGLTVLPYMIVSIMNFIASLLSAEYETVYMVHSTMMDEMVSRGGLVDGVVGSLQENTDIESSRYNGTSCVKEDSRSVVFQDSEDHLRGCEVGVDKGREFDISPYEPPSPPHIKKWISRVCHRYRQWHGLVTLYDPKSKPAITGPVIDIPTHHTLRYLSPPWYQKHLNILALIILSLAIAVPYTVIGFLTGWKAKRSTSVQQNFVLIWLTHGQVQGYAVAKVERLTGRKSSIRGLFLIFLFYGSTSVCGLTIVAQEMLEFGTCKAM</sequence>
<evidence type="ECO:0000256" key="1">
    <source>
        <dbReference type="SAM" id="Phobius"/>
    </source>
</evidence>
<dbReference type="EMBL" id="CAJPDS010000011">
    <property type="protein sequence ID" value="CAF9912582.1"/>
    <property type="molecule type" value="Genomic_DNA"/>
</dbReference>
<evidence type="ECO:0000256" key="2">
    <source>
        <dbReference type="SAM" id="SignalP"/>
    </source>
</evidence>
<proteinExistence type="predicted"/>
<feature type="transmembrane region" description="Helical" evidence="1">
    <location>
        <begin position="484"/>
        <end position="507"/>
    </location>
</feature>
<accession>A0A8H3EUI0</accession>
<feature type="chain" id="PRO_5034152086" evidence="2">
    <location>
        <begin position="26"/>
        <end position="581"/>
    </location>
</feature>
<evidence type="ECO:0000313" key="3">
    <source>
        <dbReference type="EMBL" id="CAF9912582.1"/>
    </source>
</evidence>
<feature type="signal peptide" evidence="2">
    <location>
        <begin position="1"/>
        <end position="25"/>
    </location>
</feature>
<feature type="transmembrane region" description="Helical" evidence="1">
    <location>
        <begin position="314"/>
        <end position="337"/>
    </location>
</feature>
<reference evidence="3" key="1">
    <citation type="submission" date="2021-03" db="EMBL/GenBank/DDBJ databases">
        <authorList>
            <person name="Tagirdzhanova G."/>
        </authorList>
    </citation>
    <scope>NUCLEOTIDE SEQUENCE</scope>
</reference>
<keyword evidence="1" id="KW-0812">Transmembrane</keyword>
<dbReference type="OrthoDB" id="5406607at2759"/>
<keyword evidence="1" id="KW-0472">Membrane</keyword>
<dbReference type="Proteomes" id="UP000664521">
    <property type="component" value="Unassembled WGS sequence"/>
</dbReference>